<sequence>MPLTDGDSSGSNQCKSIANEVVDVNFTGVGRHQSSSVDILKLIEMWQLAIITLIFGVLLHKTLQIGKRDPRMPPGPPTLPVLGNSHQIPITGLYKQLREWALQYGSIFSLKVGPSSIIVLCDREAIHKLLVEKGSIYSDRPPSYVGRLLTHGDHLALEQMDTTWRSKRKVISHNFSPKRLDEQHFRVQEAEATVLMTRLLDKPEGFFNEIRRYTASVVTSITYGFRAPDMNSFWGYGVYDVMAKWTASMEPGAAPPVDVFTFLRYIPSSMAFWKRRALDAGKTMDATWSKARRLVEERRARGERRNCIIDGLLDEYEEKGWPEQISQHAFTNLMGEIIEGGADTTAAQLLTLVLAFALHSDVQRKAQVEIDEACGSGRSPRWDDFSELPYVNCIVKEGMRWRPVTNHAETSSAVTALPHKVRQDDEHNGMLIPKDSTIFIPTWALHHTEENYPDAERFDPDRYLKHPKLANDYAGSPEWENRDHYNYGAGRRICPGIHLAERNMWRIASKLLWAFEFAEPVDPVTGKVVLLDPHAYNPGILQAPLEFHVRITPRSQAHIETIRREFKEAEALLAQYD</sequence>
<gene>
    <name evidence="6" type="ORF">CPAR01_16074</name>
</gene>
<keyword evidence="7" id="KW-1185">Reference proteome</keyword>
<evidence type="ECO:0000256" key="5">
    <source>
        <dbReference type="ARBA" id="ARBA00023033"/>
    </source>
</evidence>
<dbReference type="PANTHER" id="PTHR46300">
    <property type="entry name" value="P450, PUTATIVE (EUROFUNG)-RELATED-RELATED"/>
    <property type="match status" value="1"/>
</dbReference>
<dbReference type="EMBL" id="MOPA01000022">
    <property type="protein sequence ID" value="KAK1517594.1"/>
    <property type="molecule type" value="Genomic_DNA"/>
</dbReference>
<evidence type="ECO:0000256" key="2">
    <source>
        <dbReference type="ARBA" id="ARBA00022723"/>
    </source>
</evidence>
<protein>
    <submittedName>
        <fullName evidence="6">Cytochrome P450 2D18</fullName>
    </submittedName>
</protein>
<evidence type="ECO:0000256" key="1">
    <source>
        <dbReference type="ARBA" id="ARBA00010617"/>
    </source>
</evidence>
<keyword evidence="2" id="KW-0479">Metal-binding</keyword>
<dbReference type="PRINTS" id="PR00463">
    <property type="entry name" value="EP450I"/>
</dbReference>
<dbReference type="InterPro" id="IPR050364">
    <property type="entry name" value="Cytochrome_P450_fung"/>
</dbReference>
<name>A0ABQ9RXJ3_9PEZI</name>
<dbReference type="InterPro" id="IPR002401">
    <property type="entry name" value="Cyt_P450_E_grp-I"/>
</dbReference>
<dbReference type="SUPFAM" id="SSF48264">
    <property type="entry name" value="Cytochrome P450"/>
    <property type="match status" value="1"/>
</dbReference>
<dbReference type="GeneID" id="85384218"/>
<dbReference type="Pfam" id="PF00067">
    <property type="entry name" value="p450"/>
    <property type="match status" value="1"/>
</dbReference>
<evidence type="ECO:0000256" key="3">
    <source>
        <dbReference type="ARBA" id="ARBA00023002"/>
    </source>
</evidence>
<dbReference type="Gene3D" id="1.10.630.10">
    <property type="entry name" value="Cytochrome P450"/>
    <property type="match status" value="1"/>
</dbReference>
<organism evidence="6 7">
    <name type="scientific">Colletotrichum paranaense</name>
    <dbReference type="NCBI Taxonomy" id="1914294"/>
    <lineage>
        <taxon>Eukaryota</taxon>
        <taxon>Fungi</taxon>
        <taxon>Dikarya</taxon>
        <taxon>Ascomycota</taxon>
        <taxon>Pezizomycotina</taxon>
        <taxon>Sordariomycetes</taxon>
        <taxon>Hypocreomycetidae</taxon>
        <taxon>Glomerellales</taxon>
        <taxon>Glomerellaceae</taxon>
        <taxon>Colletotrichum</taxon>
        <taxon>Colletotrichum acutatum species complex</taxon>
    </lineage>
</organism>
<dbReference type="CDD" id="cd11065">
    <property type="entry name" value="CYP64-like"/>
    <property type="match status" value="1"/>
</dbReference>
<dbReference type="InterPro" id="IPR036396">
    <property type="entry name" value="Cyt_P450_sf"/>
</dbReference>
<proteinExistence type="inferred from homology"/>
<dbReference type="InterPro" id="IPR001128">
    <property type="entry name" value="Cyt_P450"/>
</dbReference>
<keyword evidence="5" id="KW-0503">Monooxygenase</keyword>
<dbReference type="PANTHER" id="PTHR46300:SF2">
    <property type="entry name" value="CYTOCHROME P450 MONOOXYGENASE ALNH-RELATED"/>
    <property type="match status" value="1"/>
</dbReference>
<evidence type="ECO:0000256" key="4">
    <source>
        <dbReference type="ARBA" id="ARBA00023004"/>
    </source>
</evidence>
<keyword evidence="3" id="KW-0560">Oxidoreductase</keyword>
<reference evidence="6 7" key="1">
    <citation type="submission" date="2016-10" db="EMBL/GenBank/DDBJ databases">
        <title>The genome sequence of Colletotrichum fioriniae PJ7.</title>
        <authorList>
            <person name="Baroncelli R."/>
        </authorList>
    </citation>
    <scope>NUCLEOTIDE SEQUENCE [LARGE SCALE GENOMIC DNA]</scope>
    <source>
        <strain evidence="6 7">IMI 384185</strain>
    </source>
</reference>
<dbReference type="Proteomes" id="UP001241169">
    <property type="component" value="Unassembled WGS sequence"/>
</dbReference>
<dbReference type="RefSeq" id="XP_060341136.1">
    <property type="nucleotide sequence ID" value="XM_060500319.1"/>
</dbReference>
<evidence type="ECO:0000313" key="7">
    <source>
        <dbReference type="Proteomes" id="UP001241169"/>
    </source>
</evidence>
<evidence type="ECO:0000313" key="6">
    <source>
        <dbReference type="EMBL" id="KAK1517594.1"/>
    </source>
</evidence>
<accession>A0ABQ9RXJ3</accession>
<comment type="similarity">
    <text evidence="1">Belongs to the cytochrome P450 family.</text>
</comment>
<keyword evidence="4" id="KW-0408">Iron</keyword>
<comment type="caution">
    <text evidence="6">The sequence shown here is derived from an EMBL/GenBank/DDBJ whole genome shotgun (WGS) entry which is preliminary data.</text>
</comment>